<gene>
    <name evidence="1" type="ORF">PENTCL1PPCAC_25365</name>
</gene>
<dbReference type="EMBL" id="BTSX01000006">
    <property type="protein sequence ID" value="GMT03191.1"/>
    <property type="molecule type" value="Genomic_DNA"/>
</dbReference>
<organism evidence="1 2">
    <name type="scientific">Pristionchus entomophagus</name>
    <dbReference type="NCBI Taxonomy" id="358040"/>
    <lineage>
        <taxon>Eukaryota</taxon>
        <taxon>Metazoa</taxon>
        <taxon>Ecdysozoa</taxon>
        <taxon>Nematoda</taxon>
        <taxon>Chromadorea</taxon>
        <taxon>Rhabditida</taxon>
        <taxon>Rhabditina</taxon>
        <taxon>Diplogasteromorpha</taxon>
        <taxon>Diplogasteroidea</taxon>
        <taxon>Neodiplogasteridae</taxon>
        <taxon>Pristionchus</taxon>
    </lineage>
</organism>
<name>A0AAV5U8H3_9BILA</name>
<comment type="caution">
    <text evidence="1">The sequence shown here is derived from an EMBL/GenBank/DDBJ whole genome shotgun (WGS) entry which is preliminary data.</text>
</comment>
<evidence type="ECO:0000313" key="2">
    <source>
        <dbReference type="Proteomes" id="UP001432027"/>
    </source>
</evidence>
<protein>
    <submittedName>
        <fullName evidence="1">Uncharacterized protein</fullName>
    </submittedName>
</protein>
<dbReference type="AlphaFoldDB" id="A0AAV5U8H3"/>
<keyword evidence="2" id="KW-1185">Reference proteome</keyword>
<sequence length="178" mass="20082">MFSASRVVGLLSHLLGIDTDLSSATREEHKLANTFAHLLKKAALDSLVYDEFDDLDIIEPHEHEGDPDWTEDDLDLVNDRPPPDRKRFMFSKGAATMESIIVAAKDYRATTIKAHRSLTAMTTRHRFIGNEHDLRKMEQFAKEADANSSRRAGRIIALQCIADDLCKEVQEAMEDGEI</sequence>
<reference evidence="1" key="1">
    <citation type="submission" date="2023-10" db="EMBL/GenBank/DDBJ databases">
        <title>Genome assembly of Pristionchus species.</title>
        <authorList>
            <person name="Yoshida K."/>
            <person name="Sommer R.J."/>
        </authorList>
    </citation>
    <scope>NUCLEOTIDE SEQUENCE</scope>
    <source>
        <strain evidence="1">RS0144</strain>
    </source>
</reference>
<accession>A0AAV5U8H3</accession>
<dbReference type="Proteomes" id="UP001432027">
    <property type="component" value="Unassembled WGS sequence"/>
</dbReference>
<proteinExistence type="predicted"/>
<evidence type="ECO:0000313" key="1">
    <source>
        <dbReference type="EMBL" id="GMT03191.1"/>
    </source>
</evidence>